<dbReference type="InterPro" id="IPR007375">
    <property type="entry name" value="SoxG"/>
</dbReference>
<dbReference type="AlphaFoldDB" id="A0A1Y5T5J9"/>
<dbReference type="EMBL" id="FWFS01000009">
    <property type="protein sequence ID" value="SLN55778.1"/>
    <property type="molecule type" value="Genomic_DNA"/>
</dbReference>
<accession>A0A1Y5T5J9</accession>
<dbReference type="Gene3D" id="3.30.70.1520">
    <property type="entry name" value="Heterotetrameric sarcosine oxidase"/>
    <property type="match status" value="1"/>
</dbReference>
<protein>
    <submittedName>
        <fullName evidence="1">Sarcosine oxidase, gamma subunit family</fullName>
    </submittedName>
</protein>
<reference evidence="1 2" key="1">
    <citation type="submission" date="2017-03" db="EMBL/GenBank/DDBJ databases">
        <authorList>
            <person name="Afonso C.L."/>
            <person name="Miller P.J."/>
            <person name="Scott M.A."/>
            <person name="Spackman E."/>
            <person name="Goraichik I."/>
            <person name="Dimitrov K.M."/>
            <person name="Suarez D.L."/>
            <person name="Swayne D.E."/>
        </authorList>
    </citation>
    <scope>NUCLEOTIDE SEQUENCE [LARGE SCALE GENOMIC DNA]</scope>
    <source>
        <strain evidence="1 2">CECT 8620</strain>
    </source>
</reference>
<proteinExistence type="predicted"/>
<dbReference type="SUPFAM" id="SSF103025">
    <property type="entry name" value="Folate-binding domain"/>
    <property type="match status" value="1"/>
</dbReference>
<dbReference type="Proteomes" id="UP000193862">
    <property type="component" value="Unassembled WGS sequence"/>
</dbReference>
<dbReference type="RefSeq" id="WP_085837175.1">
    <property type="nucleotide sequence ID" value="NZ_FWFS01000009.1"/>
</dbReference>
<keyword evidence="2" id="KW-1185">Reference proteome</keyword>
<dbReference type="Pfam" id="PF04268">
    <property type="entry name" value="SoxG"/>
    <property type="match status" value="1"/>
</dbReference>
<sequence length="183" mass="19122">MAQFLSSLTPATLAQTTGVTITTQGPMDRLSLRTRADPEAFTTALGVALPRDIAATASSGALHIACLGPDDWVLVMPSGAGAALREKLAPLSPAHPHSLTDISAREVTLAISGPQAGELLTLACPRDIAQIAVGTARRTVFDGVTVVLWRDEAQAFRMDVWNSFAPFVAQTLTTGARECAAQA</sequence>
<evidence type="ECO:0000313" key="2">
    <source>
        <dbReference type="Proteomes" id="UP000193862"/>
    </source>
</evidence>
<dbReference type="OrthoDB" id="9814782at2"/>
<organism evidence="1 2">
    <name type="scientific">Aquimixticola soesokkakensis</name>
    <dbReference type="NCBI Taxonomy" id="1519096"/>
    <lineage>
        <taxon>Bacteria</taxon>
        <taxon>Pseudomonadati</taxon>
        <taxon>Pseudomonadota</taxon>
        <taxon>Alphaproteobacteria</taxon>
        <taxon>Rhodobacterales</taxon>
        <taxon>Paracoccaceae</taxon>
        <taxon>Aquimixticola</taxon>
    </lineage>
</organism>
<gene>
    <name evidence="1" type="ORF">AQS8620_02455</name>
</gene>
<evidence type="ECO:0000313" key="1">
    <source>
        <dbReference type="EMBL" id="SLN55778.1"/>
    </source>
</evidence>
<name>A0A1Y5T5J9_9RHOB</name>
<dbReference type="Gene3D" id="3.30.1360.120">
    <property type="entry name" value="Probable tRNA modification gtpase trme, domain 1"/>
    <property type="match status" value="1"/>
</dbReference>
<dbReference type="InterPro" id="IPR027266">
    <property type="entry name" value="TrmE/GcvT-like"/>
</dbReference>